<keyword evidence="3" id="KW-1185">Reference proteome</keyword>
<sequence>MQQEDLTPWLIQMLQPYSKIFETMYSVGFKIFDTIILKQGEPKLWFYMDDKHCIKTHDDEWLKWRVFGTYCRAKNINRLSEYIQSDNLDQVQMVPPCKCEEQKTICKCYIFHFEQKLTQGRIYRAVSQDVANELFKNANEKSEIITNWTKIIGCGITKSPKHIYQVTVLKEQIDDQPKFRVNRKRFAQTPLQKEEFSKQENIVKKPVYLKEEFDKSLAAQQNVKCEHFAFSLLRFLESRLQRSISLLQVEFFMTEGDLQIYLTGLDNIQFHSDGEPVEIATLYPVKQQVHNFDKCAGLYCHYATNNIFYDEFDEQFSLFIMAGEKETHKKITYKSIFLDMIERFKTIKMLEPYLNKPPTEQLIFKLRIYYSLGDITNNTFFKHLKISNFYKQETVCQFCFHVYNKIDSLRNQQLKNKRIILTPQQIEAEVSKFMSQNFSQKEAKVQLRFHSKFFDKLKQFDTDQLKFFQEFTLTTVQDDKYFLKRGKLNRISLQQHQQAGFQLPTIIKVQVNDKDNMIKKTKYLIPKEQAESLGLKHYLGHAKNLPFSDQGLAISKSSLELNKLQDKIREIQMIKERMDQEKIKRVREDIQVIMCTYYGKGKEEKDRLIDFVETLKKREQQLESLEETSQQIRSPAIQIVTDKNDFLSENQRKIKQDKEKKEQEILQTKKDFLEVNSDLAFSVLRRDYVSERNSEY</sequence>
<comment type="caution">
    <text evidence="2">The sequence shown here is derived from an EMBL/GenBank/DDBJ whole genome shotgun (WGS) entry which is preliminary data.</text>
</comment>
<evidence type="ECO:0000313" key="2">
    <source>
        <dbReference type="EMBL" id="CAD8078130.1"/>
    </source>
</evidence>
<proteinExistence type="predicted"/>
<name>A0A8S1MCF9_9CILI</name>
<gene>
    <name evidence="2" type="ORF">PSON_ATCC_30995.1.T0370128</name>
</gene>
<evidence type="ECO:0000313" key="3">
    <source>
        <dbReference type="Proteomes" id="UP000692954"/>
    </source>
</evidence>
<dbReference type="EMBL" id="CAJJDN010000037">
    <property type="protein sequence ID" value="CAD8078130.1"/>
    <property type="molecule type" value="Genomic_DNA"/>
</dbReference>
<accession>A0A8S1MCF9</accession>
<protein>
    <submittedName>
        <fullName evidence="2">Uncharacterized protein</fullName>
    </submittedName>
</protein>
<evidence type="ECO:0000256" key="1">
    <source>
        <dbReference type="SAM" id="Coils"/>
    </source>
</evidence>
<organism evidence="2 3">
    <name type="scientific">Paramecium sonneborni</name>
    <dbReference type="NCBI Taxonomy" id="65129"/>
    <lineage>
        <taxon>Eukaryota</taxon>
        <taxon>Sar</taxon>
        <taxon>Alveolata</taxon>
        <taxon>Ciliophora</taxon>
        <taxon>Intramacronucleata</taxon>
        <taxon>Oligohymenophorea</taxon>
        <taxon>Peniculida</taxon>
        <taxon>Parameciidae</taxon>
        <taxon>Paramecium</taxon>
    </lineage>
</organism>
<dbReference type="OrthoDB" id="289681at2759"/>
<dbReference type="AlphaFoldDB" id="A0A8S1MCF9"/>
<dbReference type="Proteomes" id="UP000692954">
    <property type="component" value="Unassembled WGS sequence"/>
</dbReference>
<reference evidence="2" key="1">
    <citation type="submission" date="2021-01" db="EMBL/GenBank/DDBJ databases">
        <authorList>
            <consortium name="Genoscope - CEA"/>
            <person name="William W."/>
        </authorList>
    </citation>
    <scope>NUCLEOTIDE SEQUENCE</scope>
</reference>
<feature type="coiled-coil region" evidence="1">
    <location>
        <begin position="608"/>
        <end position="671"/>
    </location>
</feature>
<keyword evidence="1" id="KW-0175">Coiled coil</keyword>